<evidence type="ECO:0000313" key="3">
    <source>
        <dbReference type="Proteomes" id="UP001595533"/>
    </source>
</evidence>
<dbReference type="SUPFAM" id="SSF51126">
    <property type="entry name" value="Pectin lyase-like"/>
    <property type="match status" value="1"/>
</dbReference>
<keyword evidence="1" id="KW-0732">Signal</keyword>
<dbReference type="RefSeq" id="WP_157892568.1">
    <property type="nucleotide sequence ID" value="NZ_JBHRTS010000001.1"/>
</dbReference>
<dbReference type="InterPro" id="IPR011050">
    <property type="entry name" value="Pectin_lyase_fold/virulence"/>
</dbReference>
<dbReference type="Proteomes" id="UP001595533">
    <property type="component" value="Unassembled WGS sequence"/>
</dbReference>
<name>A0ABV7JBK4_9GAMM</name>
<evidence type="ECO:0000313" key="2">
    <source>
        <dbReference type="EMBL" id="MFC3192822.1"/>
    </source>
</evidence>
<gene>
    <name evidence="2" type="ORF">ACFODZ_01085</name>
</gene>
<sequence length="374" mass="40488">MKYLFITVTLILTSLSSFAATFCVSSSAELANALETAEDNGEDDHIRIQPGDYLTINNERFAFLNQEDHDLTISGGWTPFNQINCFFQLGTPLDTTIDGNDNSPVLYLQNNSVSSAKFTVSNMTIANGFSDNTAISGGLMFYTHNSQYSGEILIDRVLFLGNEGNNGAALYQVGRGKVVIRNSVFMFNTTQNGNGSAYFSMDAEAAGLHFINNTLVFNNSGSASTAVTNVSGLLLNLNWDNGDTPDALIANNLFWDQNTRDFYVTFSGGNTMLYNNNYENGSGFFADTANNLSLPPGLEPQLLNFTPAPGSPLNGKGLAMDDPLPLPTAFLESWDHGIEDFDGGFTTRVAFGRVDIGAVEAPWEGPIFADGFDD</sequence>
<organism evidence="2 3">
    <name type="scientific">Marinicella sediminis</name>
    <dbReference type="NCBI Taxonomy" id="1792834"/>
    <lineage>
        <taxon>Bacteria</taxon>
        <taxon>Pseudomonadati</taxon>
        <taxon>Pseudomonadota</taxon>
        <taxon>Gammaproteobacteria</taxon>
        <taxon>Lysobacterales</taxon>
        <taxon>Marinicellaceae</taxon>
        <taxon>Marinicella</taxon>
    </lineage>
</organism>
<protein>
    <recommendedName>
        <fullName evidence="4">Right-handed parallel beta-helix repeat-containing protein</fullName>
    </recommendedName>
</protein>
<evidence type="ECO:0008006" key="4">
    <source>
        <dbReference type="Google" id="ProtNLM"/>
    </source>
</evidence>
<proteinExistence type="predicted"/>
<feature type="chain" id="PRO_5046594921" description="Right-handed parallel beta-helix repeat-containing protein" evidence="1">
    <location>
        <begin position="20"/>
        <end position="374"/>
    </location>
</feature>
<comment type="caution">
    <text evidence="2">The sequence shown here is derived from an EMBL/GenBank/DDBJ whole genome shotgun (WGS) entry which is preliminary data.</text>
</comment>
<keyword evidence="3" id="KW-1185">Reference proteome</keyword>
<evidence type="ECO:0000256" key="1">
    <source>
        <dbReference type="SAM" id="SignalP"/>
    </source>
</evidence>
<accession>A0ABV7JBK4</accession>
<dbReference type="EMBL" id="JBHRTS010000001">
    <property type="protein sequence ID" value="MFC3192822.1"/>
    <property type="molecule type" value="Genomic_DNA"/>
</dbReference>
<feature type="signal peptide" evidence="1">
    <location>
        <begin position="1"/>
        <end position="19"/>
    </location>
</feature>
<reference evidence="3" key="1">
    <citation type="journal article" date="2019" name="Int. J. Syst. Evol. Microbiol.">
        <title>The Global Catalogue of Microorganisms (GCM) 10K type strain sequencing project: providing services to taxonomists for standard genome sequencing and annotation.</title>
        <authorList>
            <consortium name="The Broad Institute Genomics Platform"/>
            <consortium name="The Broad Institute Genome Sequencing Center for Infectious Disease"/>
            <person name="Wu L."/>
            <person name="Ma J."/>
        </authorList>
    </citation>
    <scope>NUCLEOTIDE SEQUENCE [LARGE SCALE GENOMIC DNA]</scope>
    <source>
        <strain evidence="3">KCTC 42953</strain>
    </source>
</reference>